<comment type="caution">
    <text evidence="2">The sequence shown here is derived from an EMBL/GenBank/DDBJ whole genome shotgun (WGS) entry which is preliminary data.</text>
</comment>
<evidence type="ECO:0000313" key="2">
    <source>
        <dbReference type="EMBL" id="KAH6890025.1"/>
    </source>
</evidence>
<dbReference type="InterPro" id="IPR009057">
    <property type="entry name" value="Homeodomain-like_sf"/>
</dbReference>
<evidence type="ECO:0000256" key="1">
    <source>
        <dbReference type="SAM" id="MobiDB-lite"/>
    </source>
</evidence>
<feature type="region of interest" description="Disordered" evidence="1">
    <location>
        <begin position="101"/>
        <end position="127"/>
    </location>
</feature>
<evidence type="ECO:0000313" key="3">
    <source>
        <dbReference type="Proteomes" id="UP000777438"/>
    </source>
</evidence>
<gene>
    <name evidence="2" type="ORF">B0T10DRAFT_561574</name>
</gene>
<protein>
    <submittedName>
        <fullName evidence="2">Uncharacterized protein</fullName>
    </submittedName>
</protein>
<feature type="compositionally biased region" description="Acidic residues" evidence="1">
    <location>
        <begin position="108"/>
        <end position="127"/>
    </location>
</feature>
<name>A0A9P8W4N9_9HYPO</name>
<dbReference type="Proteomes" id="UP000777438">
    <property type="component" value="Unassembled WGS sequence"/>
</dbReference>
<organism evidence="2 3">
    <name type="scientific">Thelonectria olida</name>
    <dbReference type="NCBI Taxonomy" id="1576542"/>
    <lineage>
        <taxon>Eukaryota</taxon>
        <taxon>Fungi</taxon>
        <taxon>Dikarya</taxon>
        <taxon>Ascomycota</taxon>
        <taxon>Pezizomycotina</taxon>
        <taxon>Sordariomycetes</taxon>
        <taxon>Hypocreomycetidae</taxon>
        <taxon>Hypocreales</taxon>
        <taxon>Nectriaceae</taxon>
        <taxon>Thelonectria</taxon>
    </lineage>
</organism>
<proteinExistence type="predicted"/>
<dbReference type="SUPFAM" id="SSF46689">
    <property type="entry name" value="Homeodomain-like"/>
    <property type="match status" value="1"/>
</dbReference>
<reference evidence="2 3" key="1">
    <citation type="journal article" date="2021" name="Nat. Commun.">
        <title>Genetic determinants of endophytism in the Arabidopsis root mycobiome.</title>
        <authorList>
            <person name="Mesny F."/>
            <person name="Miyauchi S."/>
            <person name="Thiergart T."/>
            <person name="Pickel B."/>
            <person name="Atanasova L."/>
            <person name="Karlsson M."/>
            <person name="Huettel B."/>
            <person name="Barry K.W."/>
            <person name="Haridas S."/>
            <person name="Chen C."/>
            <person name="Bauer D."/>
            <person name="Andreopoulos W."/>
            <person name="Pangilinan J."/>
            <person name="LaButti K."/>
            <person name="Riley R."/>
            <person name="Lipzen A."/>
            <person name="Clum A."/>
            <person name="Drula E."/>
            <person name="Henrissat B."/>
            <person name="Kohler A."/>
            <person name="Grigoriev I.V."/>
            <person name="Martin F.M."/>
            <person name="Hacquard S."/>
        </authorList>
    </citation>
    <scope>NUCLEOTIDE SEQUENCE [LARGE SCALE GENOMIC DNA]</scope>
    <source>
        <strain evidence="2 3">MPI-CAGE-CH-0241</strain>
    </source>
</reference>
<dbReference type="OrthoDB" id="5415741at2759"/>
<sequence length="127" mass="14386">MTRKTDVATRALIVTLKSSLGGKTTAEIAEITGISTRTINSIYARAIERGFNPNHRPLTLRDEYLRDAGRAGRPKKQTDERRDEVIAKLRIRDFCHYSVEDPSKSWVPEDEADQEAWIDEENEASPA</sequence>
<keyword evidence="3" id="KW-1185">Reference proteome</keyword>
<dbReference type="AlphaFoldDB" id="A0A9P8W4N9"/>
<accession>A0A9P8W4N9</accession>
<dbReference type="Pfam" id="PF13384">
    <property type="entry name" value="HTH_23"/>
    <property type="match status" value="1"/>
</dbReference>
<dbReference type="EMBL" id="JAGPYM010000010">
    <property type="protein sequence ID" value="KAH6890025.1"/>
    <property type="molecule type" value="Genomic_DNA"/>
</dbReference>